<dbReference type="EMBL" id="CZAB01000041">
    <property type="protein sequence ID" value="CUP60927.1"/>
    <property type="molecule type" value="Genomic_DNA"/>
</dbReference>
<dbReference type="RefSeq" id="WP_057572458.1">
    <property type="nucleotide sequence ID" value="NZ_CZAB01000041.1"/>
</dbReference>
<dbReference type="InterPro" id="IPR008003">
    <property type="entry name" value="DUF739"/>
</dbReference>
<evidence type="ECO:0000313" key="1">
    <source>
        <dbReference type="EMBL" id="CUP60927.1"/>
    </source>
</evidence>
<accession>A0A174PP81</accession>
<proteinExistence type="predicted"/>
<protein>
    <recommendedName>
        <fullName evidence="3">DUF739 domain-containing protein</fullName>
    </recommendedName>
</protein>
<dbReference type="Proteomes" id="UP000095512">
    <property type="component" value="Unassembled WGS sequence"/>
</dbReference>
<evidence type="ECO:0000313" key="2">
    <source>
        <dbReference type="Proteomes" id="UP000095512"/>
    </source>
</evidence>
<organism evidence="1 2">
    <name type="scientific">Enterocloster clostridioformis</name>
    <dbReference type="NCBI Taxonomy" id="1531"/>
    <lineage>
        <taxon>Bacteria</taxon>
        <taxon>Bacillati</taxon>
        <taxon>Bacillota</taxon>
        <taxon>Clostridia</taxon>
        <taxon>Lachnospirales</taxon>
        <taxon>Lachnospiraceae</taxon>
        <taxon>Enterocloster</taxon>
    </lineage>
</organism>
<dbReference type="Pfam" id="PF05339">
    <property type="entry name" value="DUF739"/>
    <property type="match status" value="1"/>
</dbReference>
<dbReference type="AlphaFoldDB" id="A0A174PP81"/>
<gene>
    <name evidence="1" type="ORF">ERS852480_03688</name>
</gene>
<sequence>MAFDYSRLRGKIVEIFGTQACFAVAMGWSERTLSLKMNGLRAWKQPDICKAIALLNLSDKDIPSYFFKTKVQNIELSKEDA</sequence>
<name>A0A174PP81_9FIRM</name>
<evidence type="ECO:0008006" key="3">
    <source>
        <dbReference type="Google" id="ProtNLM"/>
    </source>
</evidence>
<reference evidence="1 2" key="1">
    <citation type="submission" date="2015-09" db="EMBL/GenBank/DDBJ databases">
        <authorList>
            <consortium name="Pathogen Informatics"/>
        </authorList>
    </citation>
    <scope>NUCLEOTIDE SEQUENCE [LARGE SCALE GENOMIC DNA]</scope>
    <source>
        <strain evidence="1 2">2789STDY5834865</strain>
    </source>
</reference>